<evidence type="ECO:0000313" key="1">
    <source>
        <dbReference type="EMBL" id="AXR06390.1"/>
    </source>
</evidence>
<dbReference type="OrthoDB" id="4380123at2"/>
<dbReference type="AlphaFoldDB" id="A0A346NLI3"/>
<gene>
    <name evidence="1" type="ORF">D0Y50_08440</name>
</gene>
<evidence type="ECO:0000313" key="2">
    <source>
        <dbReference type="Proteomes" id="UP000262073"/>
    </source>
</evidence>
<reference evidence="1 2" key="1">
    <citation type="submission" date="2018-08" db="EMBL/GenBank/DDBJ databases">
        <title>Salinimonas sediminis sp. nov., a piezophilic bacterium isolated from a deep-sea sediment sample from the New Britain Trench.</title>
        <authorList>
            <person name="Cao J."/>
        </authorList>
    </citation>
    <scope>NUCLEOTIDE SEQUENCE [LARGE SCALE GENOMIC DNA]</scope>
    <source>
        <strain evidence="1 2">N102</strain>
    </source>
</reference>
<dbReference type="PANTHER" id="PTHR17985">
    <property type="entry name" value="SER/THR-RICH PROTEIN T10 IN DGCR REGION"/>
    <property type="match status" value="1"/>
</dbReference>
<sequence>MCILFIAQRQRKDYPLIIAANRDEFHARPTQSSHIWSSHPPIFAGKDLQAGGTWMGVTRSGRIAALTNIRKPDSENPQARSRGELVVRYLLSQSSDSAFTHELSQQANQFNGYNLLFGTWQKLQVFNNHREQVESVSDGVHGLSNASFNAPWPKVSRGVGALTEYCNNAINLEEEALFALLKDSTQAPDELLPTTGIEQAWEKRLSPIFIQLPEYGTRSSTLLLVKRDGSASWTERTFNREGEQINQANALFQFI</sequence>
<dbReference type="EMBL" id="CP031769">
    <property type="protein sequence ID" value="AXR06390.1"/>
    <property type="molecule type" value="Genomic_DNA"/>
</dbReference>
<accession>A0A346NLI3</accession>
<dbReference type="Pfam" id="PF05742">
    <property type="entry name" value="TANGO2"/>
    <property type="match status" value="1"/>
</dbReference>
<dbReference type="RefSeq" id="WP_117316442.1">
    <property type="nucleotide sequence ID" value="NZ_CP031769.1"/>
</dbReference>
<name>A0A346NLI3_9ALTE</name>
<proteinExistence type="predicted"/>
<keyword evidence="2" id="KW-1185">Reference proteome</keyword>
<dbReference type="PANTHER" id="PTHR17985:SF8">
    <property type="entry name" value="TRANSPORT AND GOLGI ORGANIZATION PROTEIN 2 HOMOLOG"/>
    <property type="match status" value="1"/>
</dbReference>
<protein>
    <submittedName>
        <fullName evidence="1">NRDE family protein</fullName>
    </submittedName>
</protein>
<dbReference type="Proteomes" id="UP000262073">
    <property type="component" value="Chromosome"/>
</dbReference>
<organism evidence="1 2">
    <name type="scientific">Salinimonas sediminis</name>
    <dbReference type="NCBI Taxonomy" id="2303538"/>
    <lineage>
        <taxon>Bacteria</taxon>
        <taxon>Pseudomonadati</taxon>
        <taxon>Pseudomonadota</taxon>
        <taxon>Gammaproteobacteria</taxon>
        <taxon>Alteromonadales</taxon>
        <taxon>Alteromonadaceae</taxon>
        <taxon>Alteromonas/Salinimonas group</taxon>
        <taxon>Salinimonas</taxon>
    </lineage>
</organism>
<dbReference type="InterPro" id="IPR008551">
    <property type="entry name" value="TANGO2"/>
</dbReference>
<dbReference type="KEGG" id="salm:D0Y50_08440"/>